<name>A0A146K310_9EUKA</name>
<sequence>FSFNLGKNLDNLELDFIQFFDNTQLLKLGFLFGFKKIYKKMGDVLQIVSTQIQKVWFCTGCHLGLTELNQEVINIIQCSCLPISSTDLLNVSKNIKVFDQLLLTQENELSEEICNCFLRVTDHLNPDLDKYSLLYSIIGHINDFPTQKSVSYLQIKFCDLDLQAFNSKNIQIVHKIALRIVQVFPNRIKEISNQLHFIYSGEHEMQRKFLYDTEINPIFKISKVPLEYLLKDFLICGLSEHQTAVGKIMKFLMLNPPPKFKLIRDKYFFITMDKLDLFIETLLFFKNYFINDITELLKRQFDEFMVLYIQQKDDDFEFDFVTENFILQENQLIAQEDFVFWLQILVLNHKKVKLTEKCCIELCQQYQLSDLSSILKNVESDNICQLEMDFYTQSEKLIQQIQECIIDNYDLGKSLLSKILKMFNENKSILFQKEKIKPHITQLMDKLNLSIILQNEEKINLEKIQLMLMVLNMQSPSVNDKFFSKLEHVCKNNLNDEQLVQLLSNANEIFSSNYPVFTNSKLTNFKKPKNYHTILYLWKLNEIIQRLSKIKIEFNHFFIIVVNNYLTELFQSSKINSFILVKAFQCQKEKQKLFSTMKEAAVHCFQKPAQFIQFCEIFKQTKYFGPFLIQICYLVLNSTADDSSFDQEKFSNIKLIIQLCSQMQQQIIYMLEQKEKFDILLKYLFRISFRASNFGFGFIVTQNIIKIIVADPQIYRQCKDLDEQLKEIKEIGPLSQFLRNEEDFEGNFELYRKRIDSNHRKALLYSLKLNNIEINLEESCQMAHEIMTKSIRTQSFSRPNMLDDEW</sequence>
<dbReference type="EMBL" id="GDID01006321">
    <property type="protein sequence ID" value="JAP90285.1"/>
    <property type="molecule type" value="Transcribed_RNA"/>
</dbReference>
<accession>A0A146K310</accession>
<protein>
    <submittedName>
        <fullName evidence="1">Uncharacterized protein</fullName>
    </submittedName>
</protein>
<dbReference type="AlphaFoldDB" id="A0A146K310"/>
<feature type="non-terminal residue" evidence="1">
    <location>
        <position position="1"/>
    </location>
</feature>
<proteinExistence type="predicted"/>
<evidence type="ECO:0000313" key="1">
    <source>
        <dbReference type="EMBL" id="JAP90285.1"/>
    </source>
</evidence>
<organism evidence="1">
    <name type="scientific">Trepomonas sp. PC1</name>
    <dbReference type="NCBI Taxonomy" id="1076344"/>
    <lineage>
        <taxon>Eukaryota</taxon>
        <taxon>Metamonada</taxon>
        <taxon>Diplomonadida</taxon>
        <taxon>Hexamitidae</taxon>
        <taxon>Hexamitinae</taxon>
        <taxon>Trepomonas</taxon>
    </lineage>
</organism>
<reference evidence="1" key="1">
    <citation type="submission" date="2015-07" db="EMBL/GenBank/DDBJ databases">
        <title>Adaptation to a free-living lifestyle via gene acquisitions in the diplomonad Trepomonas sp. PC1.</title>
        <authorList>
            <person name="Xu F."/>
            <person name="Jerlstrom-Hultqvist J."/>
            <person name="Kolisko M."/>
            <person name="Simpson A.G.B."/>
            <person name="Roger A.J."/>
            <person name="Svard S.G."/>
            <person name="Andersson J.O."/>
        </authorList>
    </citation>
    <scope>NUCLEOTIDE SEQUENCE</scope>
    <source>
        <strain evidence="1">PC1</strain>
    </source>
</reference>
<gene>
    <name evidence="1" type="ORF">TPC1_30220</name>
</gene>